<sequence>MASLDRCLAEAQRCCFKNSSTVDILEYAGEEKSSWVKCKDLEAYLGTIQDRDGGRSSENNQSPQNHETLAHCHLRLFFISAVIDRNNELHAHVDPAILELLHQKSNLSAKFIIDVFQTEDWTVIPTSFHFSKLGEPPRKALLQYGFWSWGDRATHSFVQVVINPNVTTYYFINFKDDLKRFIETSLKDYQGSTVPPLFLDTSILTHVLNTYRQAIGTQRSILRQIEHHHGGAMVQTQVEELHSLSRTWHAMLKDFTDLKEHTKQLKAFLKRWKPTSYKNSRVTRRDRTSETIEAILQFETDSKFWASWATTYLERTNICINLAHHLENKEIATQARRESIAMFTLAIVTVIFLPSTFVAEWEGHWDKSQICFGRAEGEEADMK</sequence>
<comment type="caution">
    <text evidence="1">The sequence shown here is derived from an EMBL/GenBank/DDBJ whole genome shotgun (WGS) entry which is preliminary data.</text>
</comment>
<dbReference type="AlphaFoldDB" id="A0A9W8TPQ4"/>
<gene>
    <name evidence="1" type="ORF">NPX13_g3833</name>
</gene>
<name>A0A9W8TPQ4_9PEZI</name>
<keyword evidence="2" id="KW-1185">Reference proteome</keyword>
<organism evidence="1 2">
    <name type="scientific">Xylaria arbuscula</name>
    <dbReference type="NCBI Taxonomy" id="114810"/>
    <lineage>
        <taxon>Eukaryota</taxon>
        <taxon>Fungi</taxon>
        <taxon>Dikarya</taxon>
        <taxon>Ascomycota</taxon>
        <taxon>Pezizomycotina</taxon>
        <taxon>Sordariomycetes</taxon>
        <taxon>Xylariomycetidae</taxon>
        <taxon>Xylariales</taxon>
        <taxon>Xylariaceae</taxon>
        <taxon>Xylaria</taxon>
    </lineage>
</organism>
<reference evidence="1" key="1">
    <citation type="submission" date="2022-07" db="EMBL/GenBank/DDBJ databases">
        <title>Genome Sequence of Xylaria arbuscula.</title>
        <authorList>
            <person name="Buettner E."/>
        </authorList>
    </citation>
    <scope>NUCLEOTIDE SEQUENCE</scope>
    <source>
        <strain evidence="1">VT107</strain>
    </source>
</reference>
<dbReference type="EMBL" id="JANPWZ010000502">
    <property type="protein sequence ID" value="KAJ3576035.1"/>
    <property type="molecule type" value="Genomic_DNA"/>
</dbReference>
<proteinExistence type="predicted"/>
<protein>
    <submittedName>
        <fullName evidence="1">Uncharacterized protein</fullName>
    </submittedName>
</protein>
<evidence type="ECO:0000313" key="2">
    <source>
        <dbReference type="Proteomes" id="UP001148614"/>
    </source>
</evidence>
<accession>A0A9W8TPQ4</accession>
<evidence type="ECO:0000313" key="1">
    <source>
        <dbReference type="EMBL" id="KAJ3576035.1"/>
    </source>
</evidence>
<dbReference type="Proteomes" id="UP001148614">
    <property type="component" value="Unassembled WGS sequence"/>
</dbReference>